<evidence type="ECO:0000256" key="5">
    <source>
        <dbReference type="ARBA" id="ARBA00023004"/>
    </source>
</evidence>
<dbReference type="InterPro" id="IPR041667">
    <property type="entry name" value="Cupin_8"/>
</dbReference>
<comment type="cofactor">
    <cofactor evidence="1">
        <name>Fe(2+)</name>
        <dbReference type="ChEBI" id="CHEBI:29033"/>
    </cofactor>
</comment>
<keyword evidence="4" id="KW-0560">Oxidoreductase</keyword>
<dbReference type="InterPro" id="IPR003347">
    <property type="entry name" value="JmjC_dom"/>
</dbReference>
<dbReference type="PANTHER" id="PTHR12461:SF106">
    <property type="entry name" value="BIFUNCTIONAL PEPTIDASE AND ARGINYL-HYDROXYLASE JMJD5"/>
    <property type="match status" value="1"/>
</dbReference>
<dbReference type="Gene3D" id="2.60.120.650">
    <property type="entry name" value="Cupin"/>
    <property type="match status" value="1"/>
</dbReference>
<dbReference type="PANTHER" id="PTHR12461">
    <property type="entry name" value="HYPOXIA-INDUCIBLE FACTOR 1 ALPHA INHIBITOR-RELATED"/>
    <property type="match status" value="1"/>
</dbReference>
<dbReference type="GO" id="GO:0005634">
    <property type="term" value="C:nucleus"/>
    <property type="evidence" value="ECO:0007669"/>
    <property type="project" value="UniProtKB-SubCell"/>
</dbReference>
<keyword evidence="8" id="KW-0808">Transferase</keyword>
<proteinExistence type="predicted"/>
<dbReference type="GO" id="GO:0051864">
    <property type="term" value="F:histone H3K36 demethylase activity"/>
    <property type="evidence" value="ECO:0007669"/>
    <property type="project" value="TreeGrafter"/>
</dbReference>
<evidence type="ECO:0000256" key="6">
    <source>
        <dbReference type="ARBA" id="ARBA00023242"/>
    </source>
</evidence>
<keyword evidence="5" id="KW-0408">Iron</keyword>
<dbReference type="EMBL" id="HBUE01213059">
    <property type="protein sequence ID" value="CAG6535310.1"/>
    <property type="molecule type" value="Transcribed_RNA"/>
</dbReference>
<organism evidence="8">
    <name type="scientific">Culex pipiens</name>
    <name type="common">House mosquito</name>
    <dbReference type="NCBI Taxonomy" id="7175"/>
    <lineage>
        <taxon>Eukaryota</taxon>
        <taxon>Metazoa</taxon>
        <taxon>Ecdysozoa</taxon>
        <taxon>Arthropoda</taxon>
        <taxon>Hexapoda</taxon>
        <taxon>Insecta</taxon>
        <taxon>Pterygota</taxon>
        <taxon>Neoptera</taxon>
        <taxon>Endopterygota</taxon>
        <taxon>Diptera</taxon>
        <taxon>Nematocera</taxon>
        <taxon>Culicoidea</taxon>
        <taxon>Culicidae</taxon>
        <taxon>Culicinae</taxon>
        <taxon>Culicini</taxon>
        <taxon>Culex</taxon>
        <taxon>Culex</taxon>
    </lineage>
</organism>
<evidence type="ECO:0000256" key="4">
    <source>
        <dbReference type="ARBA" id="ARBA00023002"/>
    </source>
</evidence>
<dbReference type="SUPFAM" id="SSF51197">
    <property type="entry name" value="Clavaminate synthase-like"/>
    <property type="match status" value="1"/>
</dbReference>
<dbReference type="Pfam" id="PF13621">
    <property type="entry name" value="Cupin_8"/>
    <property type="match status" value="1"/>
</dbReference>
<sequence length="417" mass="47540">MEILSELLGFVPKVLKSVKTSEYRKLYRDVIIKVTKPIIDVVINVENVAENAKDFQHNLIRIGISYDLVYSCLHTGEWHAVPAEQREVFTLLSFLRIIYMLICGKGRPETLNDAIYIADMGLMLGAKVFVEHDGKDLDLLAEVVSILAKANKPDLSSGPPLKRLKVDIDDSSKAVCEVPIINQPTLEYFGSHHYDIREPALLEGIIEDWPALERWHDPNYLIAAAGERTVPVEVGSQYSSDDWSQRLVKFKDFIAQHLTEESGTKSVDTEQDRAYLAQHELFDQIPALREDIRVPDYIGRTDTNPRIKAWLGPKGTVSPLHTDPGHNLLCQVFGSKTIILAPPDSTPNLYPHEHFILNNTSQIVDAKAIDYERFPRAREVRFRRLELRRGQVLYIPPGWWHYVESLAPSFSVSFWFD</sequence>
<evidence type="ECO:0000256" key="1">
    <source>
        <dbReference type="ARBA" id="ARBA00001954"/>
    </source>
</evidence>
<dbReference type="EMBL" id="HBUE01319559">
    <property type="protein sequence ID" value="CAG6587295.1"/>
    <property type="molecule type" value="Transcribed_RNA"/>
</dbReference>
<dbReference type="AlphaFoldDB" id="A0A8D8KAL6"/>
<dbReference type="GO" id="GO:0046872">
    <property type="term" value="F:metal ion binding"/>
    <property type="evidence" value="ECO:0007669"/>
    <property type="project" value="UniProtKB-KW"/>
</dbReference>
<dbReference type="SMART" id="SM00558">
    <property type="entry name" value="JmjC"/>
    <property type="match status" value="1"/>
</dbReference>
<name>A0A8D8KAL6_CULPI</name>
<dbReference type="GO" id="GO:0008168">
    <property type="term" value="F:methyltransferase activity"/>
    <property type="evidence" value="ECO:0007669"/>
    <property type="project" value="UniProtKB-KW"/>
</dbReference>
<dbReference type="GO" id="GO:0032259">
    <property type="term" value="P:methylation"/>
    <property type="evidence" value="ECO:0007669"/>
    <property type="project" value="UniProtKB-KW"/>
</dbReference>
<reference evidence="8" key="1">
    <citation type="submission" date="2021-05" db="EMBL/GenBank/DDBJ databases">
        <authorList>
            <person name="Alioto T."/>
            <person name="Alioto T."/>
            <person name="Gomez Garrido J."/>
        </authorList>
    </citation>
    <scope>NUCLEOTIDE SEQUENCE</scope>
</reference>
<evidence type="ECO:0000259" key="7">
    <source>
        <dbReference type="PROSITE" id="PS51184"/>
    </source>
</evidence>
<keyword evidence="3" id="KW-0479">Metal-binding</keyword>
<evidence type="ECO:0000256" key="3">
    <source>
        <dbReference type="ARBA" id="ARBA00022723"/>
    </source>
</evidence>
<comment type="subcellular location">
    <subcellularLocation>
        <location evidence="2">Nucleus</location>
    </subcellularLocation>
</comment>
<dbReference type="PROSITE" id="PS51184">
    <property type="entry name" value="JMJC"/>
    <property type="match status" value="1"/>
</dbReference>
<keyword evidence="8" id="KW-0489">Methyltransferase</keyword>
<evidence type="ECO:0000256" key="2">
    <source>
        <dbReference type="ARBA" id="ARBA00004123"/>
    </source>
</evidence>
<feature type="domain" description="JmjC" evidence="7">
    <location>
        <begin position="283"/>
        <end position="417"/>
    </location>
</feature>
<accession>A0A8D8KAL6</accession>
<keyword evidence="6" id="KW-0539">Nucleus</keyword>
<evidence type="ECO:0000313" key="8">
    <source>
        <dbReference type="EMBL" id="CAG6587295.1"/>
    </source>
</evidence>
<protein>
    <submittedName>
        <fullName evidence="8">Lysine-specific demethylase 8</fullName>
    </submittedName>
</protein>